<accession>A0A6B8V9T6</accession>
<name>A0A6B8V9T6_9CORY</name>
<dbReference type="Proteomes" id="UP000427071">
    <property type="component" value="Chromosome"/>
</dbReference>
<dbReference type="AlphaFoldDB" id="A0A6B8V9T6"/>
<evidence type="ECO:0000313" key="1">
    <source>
        <dbReference type="EMBL" id="QGU01123.1"/>
    </source>
</evidence>
<proteinExistence type="predicted"/>
<reference evidence="2" key="1">
    <citation type="submission" date="2019-11" db="EMBL/GenBank/DDBJ databases">
        <title>Complete genome sequence of Corynebacterium kalinowskii 1959, a novel Corynebacterium species isolated from soil of a small paddock in Vilsendorf, Germany.</title>
        <authorList>
            <person name="Schaffert L."/>
            <person name="Ruwe M."/>
            <person name="Milse J."/>
            <person name="Hanuschka K."/>
            <person name="Ortseifen V."/>
            <person name="Droste J."/>
            <person name="Brandt D."/>
            <person name="Schlueter L."/>
            <person name="Kutter Y."/>
            <person name="Vinke S."/>
            <person name="Viehoefer P."/>
            <person name="Jacob L."/>
            <person name="Luebke N.-C."/>
            <person name="Schulte-Berndt E."/>
            <person name="Hain C."/>
            <person name="Linder M."/>
            <person name="Schmidt P."/>
            <person name="Wollenschlaeger L."/>
            <person name="Luttermann T."/>
            <person name="Thieme E."/>
            <person name="Hassa J."/>
            <person name="Haak M."/>
            <person name="Wittchen M."/>
            <person name="Mentz A."/>
            <person name="Persicke M."/>
            <person name="Busche T."/>
            <person name="Ruckert C."/>
        </authorList>
    </citation>
    <scope>NUCLEOTIDE SEQUENCE [LARGE SCALE GENOMIC DNA]</scope>
    <source>
        <strain evidence="2">1959</strain>
    </source>
</reference>
<organism evidence="1 2">
    <name type="scientific">Corynebacterium kalinowskii</name>
    <dbReference type="NCBI Taxonomy" id="2675216"/>
    <lineage>
        <taxon>Bacteria</taxon>
        <taxon>Bacillati</taxon>
        <taxon>Actinomycetota</taxon>
        <taxon>Actinomycetes</taxon>
        <taxon>Mycobacteriales</taxon>
        <taxon>Corynebacteriaceae</taxon>
        <taxon>Corynebacterium</taxon>
    </lineage>
</organism>
<gene>
    <name evidence="1" type="ORF">CKALI_01115</name>
</gene>
<dbReference type="EMBL" id="CP046452">
    <property type="protein sequence ID" value="QGU01123.1"/>
    <property type="molecule type" value="Genomic_DNA"/>
</dbReference>
<evidence type="ECO:0000313" key="2">
    <source>
        <dbReference type="Proteomes" id="UP000427071"/>
    </source>
</evidence>
<protein>
    <submittedName>
        <fullName evidence="1">Uncharacterized protein</fullName>
    </submittedName>
</protein>
<keyword evidence="2" id="KW-1185">Reference proteome</keyword>
<dbReference type="KEGG" id="ckw:CKALI_01115"/>
<sequence>MLSTVVDLAGDVFGLAFVVMNQIQTFIAQMLSR</sequence>